<evidence type="ECO:0000313" key="2">
    <source>
        <dbReference type="Proteomes" id="UP000324194"/>
    </source>
</evidence>
<evidence type="ECO:0008006" key="3">
    <source>
        <dbReference type="Google" id="ProtNLM"/>
    </source>
</evidence>
<protein>
    <recommendedName>
        <fullName evidence="3">NTP pyrophosphohydrolase MazG putative catalytic core domain-containing protein</fullName>
    </recommendedName>
</protein>
<dbReference type="RefSeq" id="WP_197737280.1">
    <property type="nucleotide sequence ID" value="NZ_LR699119.1"/>
</dbReference>
<gene>
    <name evidence="1" type="ORF">AQUSIP_06010</name>
</gene>
<dbReference type="InterPro" id="IPR025984">
    <property type="entry name" value="DCTPP"/>
</dbReference>
<dbReference type="Pfam" id="PF12643">
    <property type="entry name" value="MazG-like"/>
    <property type="match status" value="1"/>
</dbReference>
<accession>A0A5E4PFN0</accession>
<dbReference type="GO" id="GO:0009143">
    <property type="term" value="P:nucleoside triphosphate catabolic process"/>
    <property type="evidence" value="ECO:0007669"/>
    <property type="project" value="InterPro"/>
</dbReference>
<dbReference type="AlphaFoldDB" id="A0A5E4PFN0"/>
<reference evidence="1 2" key="1">
    <citation type="submission" date="2019-08" db="EMBL/GenBank/DDBJ databases">
        <authorList>
            <person name="Guy L."/>
        </authorList>
    </citation>
    <scope>NUCLEOTIDE SEQUENCE [LARGE SCALE GENOMIC DNA]</scope>
    <source>
        <strain evidence="1 2">SGT-108</strain>
    </source>
</reference>
<dbReference type="SUPFAM" id="SSF101386">
    <property type="entry name" value="all-alpha NTP pyrophosphatases"/>
    <property type="match status" value="1"/>
</dbReference>
<name>A0A5E4PFN0_9COXI</name>
<dbReference type="PIRSF" id="PIRSF029826">
    <property type="entry name" value="UCP029826_pph"/>
    <property type="match status" value="1"/>
</dbReference>
<dbReference type="PANTHER" id="PTHR46523:SF1">
    <property type="entry name" value="DCTP PYROPHOSPHATASE 1"/>
    <property type="match status" value="1"/>
</dbReference>
<dbReference type="CDD" id="cd11537">
    <property type="entry name" value="NTP-PPase_RS21-C6_like"/>
    <property type="match status" value="1"/>
</dbReference>
<dbReference type="Gene3D" id="1.10.287.1080">
    <property type="entry name" value="MazG-like"/>
    <property type="match status" value="1"/>
</dbReference>
<dbReference type="EMBL" id="LR699119">
    <property type="protein sequence ID" value="VVC75312.1"/>
    <property type="molecule type" value="Genomic_DNA"/>
</dbReference>
<dbReference type="InterPro" id="IPR052555">
    <property type="entry name" value="dCTP_Pyrophosphatase"/>
</dbReference>
<keyword evidence="2" id="KW-1185">Reference proteome</keyword>
<dbReference type="KEGG" id="asip:AQUSIP_06010"/>
<dbReference type="Proteomes" id="UP000324194">
    <property type="component" value="Chromosome 1"/>
</dbReference>
<evidence type="ECO:0000313" key="1">
    <source>
        <dbReference type="EMBL" id="VVC75312.1"/>
    </source>
</evidence>
<organism evidence="1 2">
    <name type="scientific">Aquicella siphonis</name>
    <dbReference type="NCBI Taxonomy" id="254247"/>
    <lineage>
        <taxon>Bacteria</taxon>
        <taxon>Pseudomonadati</taxon>
        <taxon>Pseudomonadota</taxon>
        <taxon>Gammaproteobacteria</taxon>
        <taxon>Legionellales</taxon>
        <taxon>Coxiellaceae</taxon>
        <taxon>Aquicella</taxon>
    </lineage>
</organism>
<proteinExistence type="predicted"/>
<sequence>MPDIIDFLRLKAQLQNFADARDWNGFHHPKNLCMALSVETAELVEIYQWMTESESNNACHDPVVREKTAEELADILLYLTRIADLMKINISEAVEKKLAINNQKYPADTVKGSAKKYNEYF</sequence>
<dbReference type="GO" id="GO:0047429">
    <property type="term" value="F:nucleoside triphosphate diphosphatase activity"/>
    <property type="evidence" value="ECO:0007669"/>
    <property type="project" value="InterPro"/>
</dbReference>
<dbReference type="PANTHER" id="PTHR46523">
    <property type="entry name" value="DCTP PYROPHOSPHATASE 1"/>
    <property type="match status" value="1"/>
</dbReference>